<reference evidence="1" key="1">
    <citation type="submission" date="2024-12" db="EMBL/GenBank/DDBJ databases">
        <title>Comparative genomics and development of molecular markers within Purpureocillium lilacinum and among Purpureocillium species.</title>
        <authorList>
            <person name="Yeh Z.-Y."/>
            <person name="Ni N.-T."/>
            <person name="Lo P.-H."/>
            <person name="Mushyakhwo K."/>
            <person name="Lin C.-F."/>
            <person name="Nai Y.-S."/>
        </authorList>
    </citation>
    <scope>NUCLEOTIDE SEQUENCE</scope>
    <source>
        <strain evidence="1">NCHU-NPUST-175</strain>
    </source>
</reference>
<name>A0ACC4E4F4_PURLI</name>
<dbReference type="EMBL" id="JBGNUJ010000002">
    <property type="protein sequence ID" value="KAL3963514.1"/>
    <property type="molecule type" value="Genomic_DNA"/>
</dbReference>
<evidence type="ECO:0000313" key="2">
    <source>
        <dbReference type="Proteomes" id="UP001638806"/>
    </source>
</evidence>
<gene>
    <name evidence="1" type="ORF">ACCO45_000518</name>
</gene>
<comment type="caution">
    <text evidence="1">The sequence shown here is derived from an EMBL/GenBank/DDBJ whole genome shotgun (WGS) entry which is preliminary data.</text>
</comment>
<dbReference type="Proteomes" id="UP001638806">
    <property type="component" value="Unassembled WGS sequence"/>
</dbReference>
<protein>
    <submittedName>
        <fullName evidence="1">Uncharacterized protein</fullName>
    </submittedName>
</protein>
<sequence>MKALALALSLFPAVFAASQPCSGSWTSPWCICLDHNRCTALGGTVYKGIPGDWPCPSDGASIQGCQMVHRCPGRDTNTACTWRKDCAATILPDPICPGGKDFVCCQNK</sequence>
<evidence type="ECO:0000313" key="1">
    <source>
        <dbReference type="EMBL" id="KAL3963514.1"/>
    </source>
</evidence>
<proteinExistence type="predicted"/>
<accession>A0ACC4E4F4</accession>
<keyword evidence="2" id="KW-1185">Reference proteome</keyword>
<organism evidence="1 2">
    <name type="scientific">Purpureocillium lilacinum</name>
    <name type="common">Paecilomyces lilacinus</name>
    <dbReference type="NCBI Taxonomy" id="33203"/>
    <lineage>
        <taxon>Eukaryota</taxon>
        <taxon>Fungi</taxon>
        <taxon>Dikarya</taxon>
        <taxon>Ascomycota</taxon>
        <taxon>Pezizomycotina</taxon>
        <taxon>Sordariomycetes</taxon>
        <taxon>Hypocreomycetidae</taxon>
        <taxon>Hypocreales</taxon>
        <taxon>Ophiocordycipitaceae</taxon>
        <taxon>Purpureocillium</taxon>
    </lineage>
</organism>